<dbReference type="SUPFAM" id="SSF51735">
    <property type="entry name" value="NAD(P)-binding Rossmann-fold domains"/>
    <property type="match status" value="1"/>
</dbReference>
<dbReference type="PRINTS" id="PR00080">
    <property type="entry name" value="SDRFAMILY"/>
</dbReference>
<dbReference type="PANTHER" id="PTHR45024:SF2">
    <property type="entry name" value="SCP2 DOMAIN-CONTAINING PROTEIN"/>
    <property type="match status" value="1"/>
</dbReference>
<dbReference type="RefSeq" id="WP_065143742.1">
    <property type="nucleotide sequence ID" value="NZ_LZLS01000086.1"/>
</dbReference>
<evidence type="ECO:0000256" key="1">
    <source>
        <dbReference type="ARBA" id="ARBA00006484"/>
    </source>
</evidence>
<dbReference type="AlphaFoldDB" id="A0A1A3P5S0"/>
<dbReference type="Gene3D" id="3.40.50.720">
    <property type="entry name" value="NAD(P)-binding Rossmann-like Domain"/>
    <property type="match status" value="1"/>
</dbReference>
<organism evidence="5 6">
    <name type="scientific">Mycobacterium asiaticum</name>
    <dbReference type="NCBI Taxonomy" id="1790"/>
    <lineage>
        <taxon>Bacteria</taxon>
        <taxon>Bacillati</taxon>
        <taxon>Actinomycetota</taxon>
        <taxon>Actinomycetes</taxon>
        <taxon>Mycobacteriales</taxon>
        <taxon>Mycobacteriaceae</taxon>
        <taxon>Mycobacterium</taxon>
    </lineage>
</organism>
<accession>A0A1A3P5S0</accession>
<name>A0A1A3P5S0_MYCAS</name>
<gene>
    <name evidence="5" type="ORF">A5634_21505</name>
</gene>
<evidence type="ECO:0000313" key="6">
    <source>
        <dbReference type="Proteomes" id="UP000093928"/>
    </source>
</evidence>
<dbReference type="InterPro" id="IPR051687">
    <property type="entry name" value="Peroxisomal_Beta-Oxidation"/>
</dbReference>
<dbReference type="InterPro" id="IPR002347">
    <property type="entry name" value="SDR_fam"/>
</dbReference>
<dbReference type="Pfam" id="PF00106">
    <property type="entry name" value="adh_short"/>
    <property type="match status" value="1"/>
</dbReference>
<proteinExistence type="inferred from homology"/>
<dbReference type="InterPro" id="IPR036291">
    <property type="entry name" value="NAD(P)-bd_dom_sf"/>
</dbReference>
<dbReference type="GO" id="GO:0016491">
    <property type="term" value="F:oxidoreductase activity"/>
    <property type="evidence" value="ECO:0007669"/>
    <property type="project" value="UniProtKB-KW"/>
</dbReference>
<dbReference type="PRINTS" id="PR00081">
    <property type="entry name" value="GDHRDH"/>
</dbReference>
<dbReference type="OrthoDB" id="9808187at2"/>
<evidence type="ECO:0000256" key="2">
    <source>
        <dbReference type="ARBA" id="ARBA00023002"/>
    </source>
</evidence>
<evidence type="ECO:0000256" key="3">
    <source>
        <dbReference type="RuleBase" id="RU000363"/>
    </source>
</evidence>
<evidence type="ECO:0000313" key="5">
    <source>
        <dbReference type="EMBL" id="OBK27932.1"/>
    </source>
</evidence>
<dbReference type="SMART" id="SM00822">
    <property type="entry name" value="PKS_KR"/>
    <property type="match status" value="1"/>
</dbReference>
<dbReference type="PROSITE" id="PS00061">
    <property type="entry name" value="ADH_SHORT"/>
    <property type="match status" value="1"/>
</dbReference>
<feature type="domain" description="Ketoreductase" evidence="4">
    <location>
        <begin position="9"/>
        <end position="200"/>
    </location>
</feature>
<sequence length="288" mass="29267">MQSMTFDNQVAIVTGAGRGLGRCHAVELAGRGARVVVNDVGSSVDGSGTSISAAQAVVDQITAAGGIAIANGDSVADEEGGAAIVAAAMDAFGQVDVLVNNAGILRDAAFKNMTAEQVDAVIGVHLSGAFNVTRAVWPLMRTQNYGRIVQTTSGTGLFGNFGQANYGAAKMGLVGMMHVLAIEGARNGIAVNAIAPIARTRMTETIMGDAGKALDPELVTPVVVYLCHRSCDRTAHIYSVGGGKVSRVFVGVTKGIADTSLTAESVASSIDEIDDSATFTIRGGPAPG</sequence>
<comment type="similarity">
    <text evidence="1 3">Belongs to the short-chain dehydrogenases/reductases (SDR) family.</text>
</comment>
<dbReference type="PANTHER" id="PTHR45024">
    <property type="entry name" value="DEHYDROGENASES, SHORT CHAIN"/>
    <property type="match status" value="1"/>
</dbReference>
<keyword evidence="2" id="KW-0560">Oxidoreductase</keyword>
<comment type="caution">
    <text evidence="5">The sequence shown here is derived from an EMBL/GenBank/DDBJ whole genome shotgun (WGS) entry which is preliminary data.</text>
</comment>
<reference evidence="5 6" key="1">
    <citation type="submission" date="2016-06" db="EMBL/GenBank/DDBJ databases">
        <authorList>
            <person name="Kjaerup R.B."/>
            <person name="Dalgaard T.S."/>
            <person name="Juul-Madsen H.R."/>
        </authorList>
    </citation>
    <scope>NUCLEOTIDE SEQUENCE [LARGE SCALE GENOMIC DNA]</scope>
    <source>
        <strain evidence="5 6">1165133.8</strain>
    </source>
</reference>
<protein>
    <submittedName>
        <fullName evidence="5">Short-chain dehydrogenase</fullName>
    </submittedName>
</protein>
<dbReference type="InterPro" id="IPR057326">
    <property type="entry name" value="KR_dom"/>
</dbReference>
<dbReference type="Proteomes" id="UP000093928">
    <property type="component" value="Unassembled WGS sequence"/>
</dbReference>
<dbReference type="InterPro" id="IPR020904">
    <property type="entry name" value="Sc_DH/Rdtase_CS"/>
</dbReference>
<evidence type="ECO:0000259" key="4">
    <source>
        <dbReference type="SMART" id="SM00822"/>
    </source>
</evidence>
<dbReference type="EMBL" id="LZLS01000086">
    <property type="protein sequence ID" value="OBK27932.1"/>
    <property type="molecule type" value="Genomic_DNA"/>
</dbReference>